<dbReference type="Proteomes" id="UP000775213">
    <property type="component" value="Unassembled WGS sequence"/>
</dbReference>
<comment type="caution">
    <text evidence="2">The sequence shown here is derived from an EMBL/GenBank/DDBJ whole genome shotgun (WGS) entry which is preliminary data.</text>
</comment>
<keyword evidence="3" id="KW-1185">Reference proteome</keyword>
<evidence type="ECO:0000313" key="3">
    <source>
        <dbReference type="Proteomes" id="UP000775213"/>
    </source>
</evidence>
<name>A0AAV7FVI5_DENCH</name>
<evidence type="ECO:0000256" key="1">
    <source>
        <dbReference type="SAM" id="SignalP"/>
    </source>
</evidence>
<organism evidence="2 3">
    <name type="scientific">Dendrobium chrysotoxum</name>
    <name type="common">Orchid</name>
    <dbReference type="NCBI Taxonomy" id="161865"/>
    <lineage>
        <taxon>Eukaryota</taxon>
        <taxon>Viridiplantae</taxon>
        <taxon>Streptophyta</taxon>
        <taxon>Embryophyta</taxon>
        <taxon>Tracheophyta</taxon>
        <taxon>Spermatophyta</taxon>
        <taxon>Magnoliopsida</taxon>
        <taxon>Liliopsida</taxon>
        <taxon>Asparagales</taxon>
        <taxon>Orchidaceae</taxon>
        <taxon>Epidendroideae</taxon>
        <taxon>Malaxideae</taxon>
        <taxon>Dendrobiinae</taxon>
        <taxon>Dendrobium</taxon>
    </lineage>
</organism>
<feature type="chain" id="PRO_5043585946" evidence="1">
    <location>
        <begin position="31"/>
        <end position="71"/>
    </location>
</feature>
<accession>A0AAV7FVI5</accession>
<evidence type="ECO:0000313" key="2">
    <source>
        <dbReference type="EMBL" id="KAH0453644.1"/>
    </source>
</evidence>
<protein>
    <submittedName>
        <fullName evidence="2">Uncharacterized protein</fullName>
    </submittedName>
</protein>
<gene>
    <name evidence="2" type="ORF">IEQ34_017968</name>
</gene>
<proteinExistence type="predicted"/>
<dbReference type="AlphaFoldDB" id="A0AAV7FVI5"/>
<reference evidence="2 3" key="1">
    <citation type="journal article" date="2021" name="Hortic Res">
        <title>Chromosome-scale assembly of the Dendrobium chrysotoxum genome enhances the understanding of orchid evolution.</title>
        <authorList>
            <person name="Zhang Y."/>
            <person name="Zhang G.Q."/>
            <person name="Zhang D."/>
            <person name="Liu X.D."/>
            <person name="Xu X.Y."/>
            <person name="Sun W.H."/>
            <person name="Yu X."/>
            <person name="Zhu X."/>
            <person name="Wang Z.W."/>
            <person name="Zhao X."/>
            <person name="Zhong W.Y."/>
            <person name="Chen H."/>
            <person name="Yin W.L."/>
            <person name="Huang T."/>
            <person name="Niu S.C."/>
            <person name="Liu Z.J."/>
        </authorList>
    </citation>
    <scope>NUCLEOTIDE SEQUENCE [LARGE SCALE GENOMIC DNA]</scope>
    <source>
        <strain evidence="2">Lindl</strain>
    </source>
</reference>
<dbReference type="EMBL" id="JAGFBR010000016">
    <property type="protein sequence ID" value="KAH0453644.1"/>
    <property type="molecule type" value="Genomic_DNA"/>
</dbReference>
<feature type="signal peptide" evidence="1">
    <location>
        <begin position="1"/>
        <end position="30"/>
    </location>
</feature>
<keyword evidence="1" id="KW-0732">Signal</keyword>
<sequence length="71" mass="7884">MASLPFLRRRRLLLLLFLAVEVGCSGGGAASGYNRPKARESLFVFAADDADADTPQQARLHLFLYLLRSIF</sequence>